<keyword evidence="7" id="KW-1185">Reference proteome</keyword>
<dbReference type="PANTHER" id="PTHR33420">
    <property type="entry name" value="FIMBRIAL SUBUNIT ELFA-RELATED"/>
    <property type="match status" value="1"/>
</dbReference>
<dbReference type="OrthoDB" id="6466381at2"/>
<gene>
    <name evidence="6" type="ORF">XPG1_2073</name>
</gene>
<dbReference type="Proteomes" id="UP000032735">
    <property type="component" value="Chromosome"/>
</dbReference>
<dbReference type="KEGG" id="xpo:XPG1_2073"/>
<dbReference type="InterPro" id="IPR000259">
    <property type="entry name" value="Adhesion_dom_fimbrial"/>
</dbReference>
<sequence>MIVMDMQIKNILVSSFIAAILVSVSSISYAVSSPTTGTVEFSGRIIESTCTVNSSGNTVDMGTYLKSEIQKSGDQLAGSKRDFKIKLTGCPVDNSSPIMMDVTFSGSSKDARNQKLLALDTSSSSKGIGIGIYDKSDVPIDLSSKYSFPDAITSSDIEIPLKAAYVSNGETAQAGTANATLSFEINYK</sequence>
<evidence type="ECO:0000256" key="2">
    <source>
        <dbReference type="ARBA" id="ARBA00006671"/>
    </source>
</evidence>
<name>A0A068R3J8_9GAMM</name>
<organism evidence="6 7">
    <name type="scientific">Xenorhabdus poinarii G6</name>
    <dbReference type="NCBI Taxonomy" id="1354304"/>
    <lineage>
        <taxon>Bacteria</taxon>
        <taxon>Pseudomonadati</taxon>
        <taxon>Pseudomonadota</taxon>
        <taxon>Gammaproteobacteria</taxon>
        <taxon>Enterobacterales</taxon>
        <taxon>Morganellaceae</taxon>
        <taxon>Xenorhabdus</taxon>
    </lineage>
</organism>
<dbReference type="HOGENOM" id="CLU_088965_0_3_6"/>
<dbReference type="EMBL" id="FO704551">
    <property type="protein sequence ID" value="CDG21728.1"/>
    <property type="molecule type" value="Genomic_DNA"/>
</dbReference>
<evidence type="ECO:0000259" key="5">
    <source>
        <dbReference type="Pfam" id="PF00419"/>
    </source>
</evidence>
<reference evidence="6 7" key="1">
    <citation type="submission" date="2013-07" db="EMBL/GenBank/DDBJ databases">
        <authorList>
            <person name="Genoscope - CEA"/>
        </authorList>
    </citation>
    <scope>NUCLEOTIDE SEQUENCE [LARGE SCALE GENOMIC DNA]</scope>
    <source>
        <strain evidence="6 7">G6</strain>
    </source>
</reference>
<dbReference type="InterPro" id="IPR050263">
    <property type="entry name" value="Bact_Fimbrial_Adh_Pro"/>
</dbReference>
<dbReference type="AlphaFoldDB" id="A0A068R3J8"/>
<dbReference type="PANTHER" id="PTHR33420:SF3">
    <property type="entry name" value="FIMBRIAL SUBUNIT ELFA"/>
    <property type="match status" value="1"/>
</dbReference>
<keyword evidence="4" id="KW-0281">Fimbrium</keyword>
<dbReference type="InterPro" id="IPR008966">
    <property type="entry name" value="Adhesion_dom_sf"/>
</dbReference>
<dbReference type="RefSeq" id="WP_045958834.1">
    <property type="nucleotide sequence ID" value="NZ_FO704551.1"/>
</dbReference>
<dbReference type="Gene3D" id="2.60.40.1090">
    <property type="entry name" value="Fimbrial-type adhesion domain"/>
    <property type="match status" value="1"/>
</dbReference>
<accession>A0A068R3J8</accession>
<comment type="similarity">
    <text evidence="2">Belongs to the fimbrial protein family.</text>
</comment>
<evidence type="ECO:0000256" key="3">
    <source>
        <dbReference type="ARBA" id="ARBA00022729"/>
    </source>
</evidence>
<dbReference type="STRING" id="1354304.XPG1_2073"/>
<comment type="subcellular location">
    <subcellularLocation>
        <location evidence="1">Fimbrium</location>
    </subcellularLocation>
</comment>
<proteinExistence type="inferred from homology"/>
<evidence type="ECO:0000313" key="7">
    <source>
        <dbReference type="Proteomes" id="UP000032735"/>
    </source>
</evidence>
<dbReference type="Pfam" id="PF00419">
    <property type="entry name" value="Fimbrial"/>
    <property type="match status" value="1"/>
</dbReference>
<evidence type="ECO:0000256" key="4">
    <source>
        <dbReference type="ARBA" id="ARBA00023263"/>
    </source>
</evidence>
<dbReference type="GO" id="GO:0043709">
    <property type="term" value="P:cell adhesion involved in single-species biofilm formation"/>
    <property type="evidence" value="ECO:0007669"/>
    <property type="project" value="TreeGrafter"/>
</dbReference>
<dbReference type="GO" id="GO:0009289">
    <property type="term" value="C:pilus"/>
    <property type="evidence" value="ECO:0007669"/>
    <property type="project" value="UniProtKB-SubCell"/>
</dbReference>
<protein>
    <submittedName>
        <fullName evidence="6">Putative Fimbrial subunit type 1</fullName>
    </submittedName>
</protein>
<evidence type="ECO:0000256" key="1">
    <source>
        <dbReference type="ARBA" id="ARBA00004561"/>
    </source>
</evidence>
<keyword evidence="3" id="KW-0732">Signal</keyword>
<dbReference type="InterPro" id="IPR036937">
    <property type="entry name" value="Adhesion_dom_fimbrial_sf"/>
</dbReference>
<dbReference type="SUPFAM" id="SSF49401">
    <property type="entry name" value="Bacterial adhesins"/>
    <property type="match status" value="1"/>
</dbReference>
<feature type="domain" description="Fimbrial-type adhesion" evidence="5">
    <location>
        <begin position="40"/>
        <end position="188"/>
    </location>
</feature>
<evidence type="ECO:0000313" key="6">
    <source>
        <dbReference type="EMBL" id="CDG21728.1"/>
    </source>
</evidence>